<keyword evidence="4" id="KW-0482">Metalloprotease</keyword>
<keyword evidence="6" id="KW-1185">Reference proteome</keyword>
<comment type="caution">
    <text evidence="5">The sequence shown here is derived from an EMBL/GenBank/DDBJ whole genome shotgun (WGS) entry which is preliminary data.</text>
</comment>
<dbReference type="RefSeq" id="WP_045080085.1">
    <property type="nucleotide sequence ID" value="NZ_JSVU01000003.1"/>
</dbReference>
<evidence type="ECO:0000256" key="1">
    <source>
        <dbReference type="ARBA" id="ARBA00001947"/>
    </source>
</evidence>
<organism evidence="5 6">
    <name type="scientific">Aequorivita vladivostokensis</name>
    <dbReference type="NCBI Taxonomy" id="171194"/>
    <lineage>
        <taxon>Bacteria</taxon>
        <taxon>Pseudomonadati</taxon>
        <taxon>Bacteroidota</taxon>
        <taxon>Flavobacteriia</taxon>
        <taxon>Flavobacteriales</taxon>
        <taxon>Flavobacteriaceae</taxon>
        <taxon>Aequorivita</taxon>
    </lineage>
</organism>
<keyword evidence="2" id="KW-0645">Protease</keyword>
<dbReference type="PANTHER" id="PTHR31817:SF0">
    <property type="entry name" value="CHROMOSOME UNDETERMINED SCAFFOLD_67, WHOLE GENOME SHOTGUN SEQUENCE"/>
    <property type="match status" value="1"/>
</dbReference>
<dbReference type="SMART" id="SM01154">
    <property type="entry name" value="DUF1704"/>
    <property type="match status" value="1"/>
</dbReference>
<comment type="cofactor">
    <cofactor evidence="1">
        <name>Zn(2+)</name>
        <dbReference type="ChEBI" id="CHEBI:29105"/>
    </cofactor>
</comment>
<evidence type="ECO:0000313" key="6">
    <source>
        <dbReference type="Proteomes" id="UP000033497"/>
    </source>
</evidence>
<evidence type="ECO:0008006" key="7">
    <source>
        <dbReference type="Google" id="ProtNLM"/>
    </source>
</evidence>
<reference evidence="5 6" key="1">
    <citation type="submission" date="2014-10" db="EMBL/GenBank/DDBJ databases">
        <title>Genome sequencing of Vitellibacter vladivostokensis KMM 3516.</title>
        <authorList>
            <person name="Thevarajoo S."/>
            <person name="Selvaratnam C."/>
            <person name="Goh K.M."/>
            <person name="Chong C.S."/>
        </authorList>
    </citation>
    <scope>NUCLEOTIDE SEQUENCE [LARGE SCALE GENOMIC DNA]</scope>
    <source>
        <strain evidence="5 6">KMM 3516</strain>
    </source>
</reference>
<sequence>MKATALPEKEEFLSELKPGERTVTELPHGGYLFLEHDIPFLMIYRNIPNDKATMRLARTGASYLVVGKNNFEYFQKFVNELTEKMSARFGSFILMEIYSGAPNSKEFVIRGPSHKLPVSLEVLREELEKLESRRYGGQLLTARIEQTKQRLPESKEAFCSIEEIKECGGTLIGLEIPPVYRNTEGELYPLYFRKFREGFAAAIHKAVFEFIRIQTSSKLESFAALGKRTIHEEVYKIDRGLTEIESSYQFLLLVAPVNIQSLRECFFKSNFEELNAYHYRLLPIDPDILKRKLYDLPIDEIDDPALSFLFDEKREEIDQQLTMLKERGSKNFFYRSVRLYQGLDKNLVTEAKKILQNISEDRQQEKVKTLDATEFGKMAEAEFDFFRKQASDYSCRVHIREDVNVMMVSRGELYLPADYTLTKSEASALIQHEIGTHALTYYNGIQQPLTQLSQGLADYDPLQEGMAVLSEYLIGGLTGNRLRTLAGRVIAGEALLNGANFKEVFHLLYSKNGFSKEPAFNITSRIFQGGGFLKDIIYLKGLVELKEYLMQGGDLEFLLAGKFALKHVPMIKDLTERKLLKPPTLKPRYLNTANYKDRMKKVREGISLSEMV</sequence>
<dbReference type="Proteomes" id="UP000033497">
    <property type="component" value="Unassembled WGS sequence"/>
</dbReference>
<evidence type="ECO:0000256" key="3">
    <source>
        <dbReference type="ARBA" id="ARBA00022801"/>
    </source>
</evidence>
<dbReference type="Pfam" id="PF08014">
    <property type="entry name" value="MATCAP"/>
    <property type="match status" value="1"/>
</dbReference>
<accession>A0ABR5DJZ6</accession>
<proteinExistence type="predicted"/>
<name>A0ABR5DJZ6_9FLAO</name>
<evidence type="ECO:0000256" key="2">
    <source>
        <dbReference type="ARBA" id="ARBA00022670"/>
    </source>
</evidence>
<keyword evidence="3" id="KW-0378">Hydrolase</keyword>
<dbReference type="InterPro" id="IPR012548">
    <property type="entry name" value="MATCAP"/>
</dbReference>
<gene>
    <name evidence="5" type="ORF">MB09_06625</name>
</gene>
<dbReference type="EMBL" id="JSVU01000003">
    <property type="protein sequence ID" value="KJJ39092.1"/>
    <property type="molecule type" value="Genomic_DNA"/>
</dbReference>
<dbReference type="PANTHER" id="PTHR31817">
    <property type="match status" value="1"/>
</dbReference>
<evidence type="ECO:0000313" key="5">
    <source>
        <dbReference type="EMBL" id="KJJ39092.1"/>
    </source>
</evidence>
<evidence type="ECO:0000256" key="4">
    <source>
        <dbReference type="ARBA" id="ARBA00023049"/>
    </source>
</evidence>
<protein>
    <recommendedName>
        <fullName evidence="7">DUF1704 domain-containing protein</fullName>
    </recommendedName>
</protein>